<dbReference type="PANTHER" id="PTHR31566">
    <property type="entry name" value="CYTOCHROME C BIOGENESIS PROTEIN CCS1, CHLOROPLASTIC"/>
    <property type="match status" value="1"/>
</dbReference>
<dbReference type="GO" id="GO:0017004">
    <property type="term" value="P:cytochrome complex assembly"/>
    <property type="evidence" value="ECO:0007669"/>
    <property type="project" value="UniProtKB-KW"/>
</dbReference>
<accession>A0A060AEB6</accession>
<feature type="domain" description="ResB-like" evidence="7">
    <location>
        <begin position="8"/>
        <end position="92"/>
    </location>
</feature>
<feature type="domain" description="ResB-like" evidence="7">
    <location>
        <begin position="112"/>
        <end position="233"/>
    </location>
</feature>
<keyword evidence="5 6" id="KW-0472">Membrane</keyword>
<organism evidence="8">
    <name type="scientific">Cyanidiaceae sp. MX-AZ01</name>
    <dbReference type="NCBI Taxonomy" id="1503164"/>
    <lineage>
        <taxon>Eukaryota</taxon>
        <taxon>Rhodophyta</taxon>
        <taxon>Bangiophyceae</taxon>
        <taxon>Cyanidiales</taxon>
        <taxon>Cyanidiaceae</taxon>
    </lineage>
</organism>
<feature type="transmembrane region" description="Helical" evidence="6">
    <location>
        <begin position="299"/>
        <end position="317"/>
    </location>
</feature>
<keyword evidence="8" id="KW-0934">Plastid</keyword>
<reference evidence="8" key="1">
    <citation type="submission" date="2014-03" db="EMBL/GenBank/DDBJ databases">
        <title>Metagenomic reconstruction of the complete chloroplast and mitochondrial genomes of a novel unicellular red alga from the Cyanidiaceae family.</title>
        <authorList>
            <person name="Servin-Garciduenas L.E."/>
            <person name="Martinez-Romero E."/>
        </authorList>
    </citation>
    <scope>NUCLEOTIDE SEQUENCE</scope>
    <source>
        <strain evidence="8">MX-AZ01</strain>
    </source>
</reference>
<evidence type="ECO:0000313" key="8">
    <source>
        <dbReference type="EMBL" id="AIA61281.1"/>
    </source>
</evidence>
<evidence type="ECO:0000259" key="7">
    <source>
        <dbReference type="Pfam" id="PF05140"/>
    </source>
</evidence>
<dbReference type="EMBL" id="KJ569775">
    <property type="protein sequence ID" value="AIA61281.1"/>
    <property type="molecule type" value="Genomic_DNA"/>
</dbReference>
<dbReference type="InterPro" id="IPR007816">
    <property type="entry name" value="ResB-like_domain"/>
</dbReference>
<protein>
    <submittedName>
        <fullName evidence="8">C-type cytochrome biogenensis protein</fullName>
    </submittedName>
</protein>
<keyword evidence="4 6" id="KW-1133">Transmembrane helix</keyword>
<keyword evidence="2 6" id="KW-0812">Transmembrane</keyword>
<evidence type="ECO:0000256" key="1">
    <source>
        <dbReference type="ARBA" id="ARBA00004141"/>
    </source>
</evidence>
<dbReference type="InterPro" id="IPR023494">
    <property type="entry name" value="Cyt_c_bgen_Ccs1/CcsB/ResB"/>
</dbReference>
<evidence type="ECO:0000256" key="4">
    <source>
        <dbReference type="ARBA" id="ARBA00022989"/>
    </source>
</evidence>
<dbReference type="Pfam" id="PF05140">
    <property type="entry name" value="ResB"/>
    <property type="match status" value="2"/>
</dbReference>
<sequence length="318" mass="36463">MKWLIKLEVAIALLLMIAFVSVIGTLIPQDQSAQFYQTQYSLGNFILLCQLDHVYHSVLYMSLLVLLSISLLGCTLKVQIPSWKFLRIKTKWHSIPAQVQQANKWHEFEKNQIAPMAIHISMITMMIASMWDALGGFVTQELIPVSEMSHIQNVISAGPLSRISQQLNLRVNKFEIYYDQKGFVKQFTSDVEILDNNGVSQWHDRISVNHPGKYQQLWIYQTDWKWQAVRLKVNDDMYECAIVQNGNGGFCKWDQKLIWFPQYTNTTGVIYENGHMLGKIQNQEAMVAAGLQIKASPGLNLIWTASISLLTSLIWLLL</sequence>
<comment type="subcellular location">
    <subcellularLocation>
        <location evidence="1">Membrane</location>
        <topology evidence="1">Multi-pass membrane protein</topology>
    </subcellularLocation>
</comment>
<evidence type="ECO:0000256" key="3">
    <source>
        <dbReference type="ARBA" id="ARBA00022748"/>
    </source>
</evidence>
<evidence type="ECO:0000256" key="2">
    <source>
        <dbReference type="ARBA" id="ARBA00022692"/>
    </source>
</evidence>
<evidence type="ECO:0000256" key="5">
    <source>
        <dbReference type="ARBA" id="ARBA00023136"/>
    </source>
</evidence>
<dbReference type="AlphaFoldDB" id="A0A060AEB6"/>
<keyword evidence="3" id="KW-0201">Cytochrome c-type biogenesis</keyword>
<dbReference type="PANTHER" id="PTHR31566:SF0">
    <property type="entry name" value="CYTOCHROME C BIOGENESIS PROTEIN CCS1, CHLOROPLASTIC"/>
    <property type="match status" value="1"/>
</dbReference>
<name>A0A060AEB6_9RHOD</name>
<geneLocation type="chloroplast" evidence="8"/>
<gene>
    <name evidence="8" type="primary">ccs1</name>
</gene>
<feature type="transmembrane region" description="Helical" evidence="6">
    <location>
        <begin position="58"/>
        <end position="78"/>
    </location>
</feature>
<feature type="transmembrane region" description="Helical" evidence="6">
    <location>
        <begin position="7"/>
        <end position="27"/>
    </location>
</feature>
<evidence type="ECO:0000256" key="6">
    <source>
        <dbReference type="SAM" id="Phobius"/>
    </source>
</evidence>
<proteinExistence type="predicted"/>
<dbReference type="GO" id="GO:0016020">
    <property type="term" value="C:membrane"/>
    <property type="evidence" value="ECO:0007669"/>
    <property type="project" value="UniProtKB-SubCell"/>
</dbReference>
<keyword evidence="8" id="KW-0150">Chloroplast</keyword>